<dbReference type="Pfam" id="PF26551">
    <property type="entry name" value="DUF8180"/>
    <property type="match status" value="1"/>
</dbReference>
<gene>
    <name evidence="3" type="ORF">SAMN02745691_00106</name>
</gene>
<dbReference type="Proteomes" id="UP000184342">
    <property type="component" value="Unassembled WGS sequence"/>
</dbReference>
<feature type="domain" description="DUF8180" evidence="2">
    <location>
        <begin position="70"/>
        <end position="124"/>
    </location>
</feature>
<proteinExistence type="predicted"/>
<evidence type="ECO:0000313" key="3">
    <source>
        <dbReference type="EMBL" id="SHI33126.1"/>
    </source>
</evidence>
<dbReference type="InterPro" id="IPR058493">
    <property type="entry name" value="DUF8180"/>
</dbReference>
<keyword evidence="4" id="KW-1185">Reference proteome</keyword>
<evidence type="ECO:0000313" key="4">
    <source>
        <dbReference type="Proteomes" id="UP000184342"/>
    </source>
</evidence>
<feature type="compositionally biased region" description="Basic and acidic residues" evidence="1">
    <location>
        <begin position="1"/>
        <end position="46"/>
    </location>
</feature>
<feature type="region of interest" description="Disordered" evidence="1">
    <location>
        <begin position="1"/>
        <end position="64"/>
    </location>
</feature>
<dbReference type="RefSeq" id="WP_073992411.1">
    <property type="nucleotide sequence ID" value="NZ_FQYT01000002.1"/>
</dbReference>
<evidence type="ECO:0000259" key="2">
    <source>
        <dbReference type="Pfam" id="PF26551"/>
    </source>
</evidence>
<accession>A0A1M6A9M9</accession>
<evidence type="ECO:0000256" key="1">
    <source>
        <dbReference type="SAM" id="MobiDB-lite"/>
    </source>
</evidence>
<protein>
    <recommendedName>
        <fullName evidence="2">DUF8180 domain-containing protein</fullName>
    </recommendedName>
</protein>
<sequence>MHEDIKENGGNNHEHNHEHAHTHTHTHEYPDGMQFTHEHTHMHEGSDASAHSHTHEKVTNNTESQKIISILDYTVSHNIHHAEELSRIADNLESSGMAESAQLIRESIPLYNQANAKLSEALAKTK</sequence>
<dbReference type="OrthoDB" id="2005728at2"/>
<organism evidence="3 4">
    <name type="scientific">Parasporobacterium paucivorans DSM 15970</name>
    <dbReference type="NCBI Taxonomy" id="1122934"/>
    <lineage>
        <taxon>Bacteria</taxon>
        <taxon>Bacillati</taxon>
        <taxon>Bacillota</taxon>
        <taxon>Clostridia</taxon>
        <taxon>Lachnospirales</taxon>
        <taxon>Lachnospiraceae</taxon>
        <taxon>Parasporobacterium</taxon>
    </lineage>
</organism>
<name>A0A1M6A9M9_9FIRM</name>
<dbReference type="EMBL" id="FQYT01000002">
    <property type="protein sequence ID" value="SHI33126.1"/>
    <property type="molecule type" value="Genomic_DNA"/>
</dbReference>
<dbReference type="AlphaFoldDB" id="A0A1M6A9M9"/>
<reference evidence="3 4" key="1">
    <citation type="submission" date="2016-11" db="EMBL/GenBank/DDBJ databases">
        <authorList>
            <person name="Jaros S."/>
            <person name="Januszkiewicz K."/>
            <person name="Wedrychowicz H."/>
        </authorList>
    </citation>
    <scope>NUCLEOTIDE SEQUENCE [LARGE SCALE GENOMIC DNA]</scope>
    <source>
        <strain evidence="3 4">DSM 15970</strain>
    </source>
</reference>